<dbReference type="InterPro" id="IPR039426">
    <property type="entry name" value="TonB-dep_rcpt-like"/>
</dbReference>
<evidence type="ECO:0000256" key="5">
    <source>
        <dbReference type="ARBA" id="ARBA00023136"/>
    </source>
</evidence>
<dbReference type="PROSITE" id="PS52016">
    <property type="entry name" value="TONB_DEPENDENT_REC_3"/>
    <property type="match status" value="1"/>
</dbReference>
<dbReference type="InterPro" id="IPR037066">
    <property type="entry name" value="Plug_dom_sf"/>
</dbReference>
<evidence type="ECO:0000256" key="2">
    <source>
        <dbReference type="ARBA" id="ARBA00022448"/>
    </source>
</evidence>
<dbReference type="InterPro" id="IPR036942">
    <property type="entry name" value="Beta-barrel_TonB_sf"/>
</dbReference>
<dbReference type="GO" id="GO:0009279">
    <property type="term" value="C:cell outer membrane"/>
    <property type="evidence" value="ECO:0007669"/>
    <property type="project" value="UniProtKB-SubCell"/>
</dbReference>
<dbReference type="InterPro" id="IPR008969">
    <property type="entry name" value="CarboxyPept-like_regulatory"/>
</dbReference>
<dbReference type="NCBIfam" id="TIGR04057">
    <property type="entry name" value="SusC_RagA_signa"/>
    <property type="match status" value="1"/>
</dbReference>
<keyword evidence="4 7" id="KW-0812">Transmembrane</keyword>
<keyword evidence="3 7" id="KW-1134">Transmembrane beta strand</keyword>
<evidence type="ECO:0000259" key="8">
    <source>
        <dbReference type="Pfam" id="PF07715"/>
    </source>
</evidence>
<dbReference type="Gene3D" id="2.40.170.20">
    <property type="entry name" value="TonB-dependent receptor, beta-barrel domain"/>
    <property type="match status" value="1"/>
</dbReference>
<evidence type="ECO:0000313" key="9">
    <source>
        <dbReference type="EMBL" id="RPE07945.1"/>
    </source>
</evidence>
<evidence type="ECO:0000256" key="1">
    <source>
        <dbReference type="ARBA" id="ARBA00004571"/>
    </source>
</evidence>
<reference evidence="9 10" key="1">
    <citation type="submission" date="2018-11" db="EMBL/GenBank/DDBJ databases">
        <title>Chitinophaga lutea sp.nov., isolate from arsenic contaminated soil.</title>
        <authorList>
            <person name="Zong Y."/>
        </authorList>
    </citation>
    <scope>NUCLEOTIDE SEQUENCE [LARGE SCALE GENOMIC DNA]</scope>
    <source>
        <strain evidence="9 10">ZY74</strain>
    </source>
</reference>
<evidence type="ECO:0000256" key="3">
    <source>
        <dbReference type="ARBA" id="ARBA00022452"/>
    </source>
</evidence>
<dbReference type="Pfam" id="PF13715">
    <property type="entry name" value="CarbopepD_reg_2"/>
    <property type="match status" value="1"/>
</dbReference>
<accession>A0A3N4PJG0</accession>
<feature type="domain" description="TonB-dependent receptor plug" evidence="8">
    <location>
        <begin position="127"/>
        <end position="245"/>
    </location>
</feature>
<dbReference type="InterPro" id="IPR023997">
    <property type="entry name" value="TonB-dep_OMP_SusC/RagA_CS"/>
</dbReference>
<proteinExistence type="inferred from homology"/>
<evidence type="ECO:0000256" key="6">
    <source>
        <dbReference type="ARBA" id="ARBA00023237"/>
    </source>
</evidence>
<dbReference type="SUPFAM" id="SSF49464">
    <property type="entry name" value="Carboxypeptidase regulatory domain-like"/>
    <property type="match status" value="1"/>
</dbReference>
<protein>
    <submittedName>
        <fullName evidence="9">SusC/RagA family TonB-linked outer membrane protein</fullName>
    </submittedName>
</protein>
<dbReference type="OrthoDB" id="9768177at2"/>
<organism evidence="9 10">
    <name type="scientific">Chitinophaga lutea</name>
    <dbReference type="NCBI Taxonomy" id="2488634"/>
    <lineage>
        <taxon>Bacteria</taxon>
        <taxon>Pseudomonadati</taxon>
        <taxon>Bacteroidota</taxon>
        <taxon>Chitinophagia</taxon>
        <taxon>Chitinophagales</taxon>
        <taxon>Chitinophagaceae</taxon>
        <taxon>Chitinophaga</taxon>
    </lineage>
</organism>
<dbReference type="Gene3D" id="2.170.130.10">
    <property type="entry name" value="TonB-dependent receptor, plug domain"/>
    <property type="match status" value="1"/>
</dbReference>
<dbReference type="RefSeq" id="WP_123846945.1">
    <property type="nucleotide sequence ID" value="NZ_RPDH01000002.1"/>
</dbReference>
<dbReference type="InterPro" id="IPR012910">
    <property type="entry name" value="Plug_dom"/>
</dbReference>
<keyword evidence="2 7" id="KW-0813">Transport</keyword>
<dbReference type="Pfam" id="PF07715">
    <property type="entry name" value="Plug"/>
    <property type="match status" value="1"/>
</dbReference>
<keyword evidence="6 7" id="KW-0998">Cell outer membrane</keyword>
<evidence type="ECO:0000256" key="4">
    <source>
        <dbReference type="ARBA" id="ARBA00022692"/>
    </source>
</evidence>
<name>A0A3N4PJG0_9BACT</name>
<dbReference type="Gene3D" id="2.60.40.1120">
    <property type="entry name" value="Carboxypeptidase-like, regulatory domain"/>
    <property type="match status" value="1"/>
</dbReference>
<dbReference type="Proteomes" id="UP000278351">
    <property type="component" value="Unassembled WGS sequence"/>
</dbReference>
<sequence length="1037" mass="111965">MFDGTSIKQYLTLLLLGILLPFFAAAQARKVTGKVTDETGAAVPGITVAIKNGKGGTVTNADGTFSLTVAPGAVLQLSSIGYEQAQVTVDNRTEYAVVLKQLAKNINEIVVTALGISRQSKGLVYAMQTVKTAELNEVRDANNILNSLQGKVANAIITQGSGGPGSGARIVLRGNRSIQGTNNALIVVDGVPIANPTYNVTGNTFGGIQGPDGASNVNPDDIESVSVLRGASAAALYGSQAGNGVLVITTKKGKKNNFSVDVNSGVAFESAFSLPRVQNQYGQGLGGTLNASVGDSWGAKMTGQSFTNHLGKPGTYSAQPDNIKDFFRNGVSFNNYIGVSAGTEKMQSYLSYTNNAVSGVVPENSLMRHTVNFRISNQFSPKFSTDARITYINQRIENIPRNGEENSPVIDIYQAPRNVSLADAKNYQTIGTQGTPVATPWPATLGSIYQNPYWMIYNTSINANRDRIMGFLSMKYQLTDWLSVTGRANLDKMTDQLDQAYMEGTVLRAALGTGGEYILSNLRTTQQWYDLIFEGKNHIARDFDVTYYAGAIFRDITNRINTLQANGLRVPNRFSTAFAKAPFPTASAGGNQTQSLFGQAAFSYKNAIFLDASIRNDWDSRLPDPYSYAYYSAGASVVLSDLIKMPTPISFLKASVNYAQVGNGGQEQIRIATYNFTQSAGNGQIGRTTVLPIADLKPEIVGNIEAGLDIRLIDNRIGLNATYYKSNAKNQLLSLSVPAATGYLTQYINAGNIQNTGWEFMLTGTPVRSNNFTWDASFNLAFNNNKVIELTDNIKTFAINTDARVATVVVQTGGSYGDLHGLKWATNEEGKRLVTAAGKPVLTSTPTYIGNFNPKANLGLTNTLNYKAFSLRVLADGRVGGTIVSGTEMNLAFSGIPEVTERYREGGWNLGGVDANKQPVNAAISAQDFWQTASGKRYGAAEFFAYDATSFRLREISFGYTIPVPAKSFIKSLKISAVGRNIAWLYRGSSRLDIPGLGKRKMWFDPELSLANSNYQGVEYGNLPSTRSWGFNLKVGF</sequence>
<dbReference type="EMBL" id="RPDH01000002">
    <property type="protein sequence ID" value="RPE07945.1"/>
    <property type="molecule type" value="Genomic_DNA"/>
</dbReference>
<dbReference type="NCBIfam" id="TIGR04056">
    <property type="entry name" value="OMP_RagA_SusC"/>
    <property type="match status" value="1"/>
</dbReference>
<evidence type="ECO:0000313" key="10">
    <source>
        <dbReference type="Proteomes" id="UP000278351"/>
    </source>
</evidence>
<comment type="subcellular location">
    <subcellularLocation>
        <location evidence="1 7">Cell outer membrane</location>
        <topology evidence="1 7">Multi-pass membrane protein</topology>
    </subcellularLocation>
</comment>
<dbReference type="AlphaFoldDB" id="A0A3N4PJG0"/>
<comment type="similarity">
    <text evidence="7">Belongs to the TonB-dependent receptor family.</text>
</comment>
<keyword evidence="5 7" id="KW-0472">Membrane</keyword>
<dbReference type="SUPFAM" id="SSF56935">
    <property type="entry name" value="Porins"/>
    <property type="match status" value="1"/>
</dbReference>
<comment type="caution">
    <text evidence="9">The sequence shown here is derived from an EMBL/GenBank/DDBJ whole genome shotgun (WGS) entry which is preliminary data.</text>
</comment>
<evidence type="ECO:0000256" key="7">
    <source>
        <dbReference type="PROSITE-ProRule" id="PRU01360"/>
    </source>
</evidence>
<dbReference type="InterPro" id="IPR023996">
    <property type="entry name" value="TonB-dep_OMP_SusC/RagA"/>
</dbReference>
<gene>
    <name evidence="9" type="ORF">EGT74_12780</name>
</gene>
<keyword evidence="10" id="KW-1185">Reference proteome</keyword>